<dbReference type="HAMAP" id="MF_04079">
    <property type="entry name" value="HIV_TAT"/>
    <property type="match status" value="1"/>
</dbReference>
<keyword evidence="10" id="KW-0832">Ubl conjugation</keyword>
<keyword evidence="7 10" id="KW-0010">Activator</keyword>
<evidence type="ECO:0000256" key="5">
    <source>
        <dbReference type="ARBA" id="ARBA00022884"/>
    </source>
</evidence>
<dbReference type="GO" id="GO:0004865">
    <property type="term" value="F:protein serine/threonine phosphatase inhibitor activity"/>
    <property type="evidence" value="ECO:0007669"/>
    <property type="project" value="UniProtKB-KW"/>
</dbReference>
<keyword evidence="10" id="KW-0922">Interferon antiviral system evasion</keyword>
<comment type="domain">
    <text evidence="10">The transactivation domain mediates the interaction with CCNT1, GCN5L2, and MDM2.</text>
</comment>
<feature type="region of interest" description="Core" evidence="10">
    <location>
        <begin position="38"/>
        <end position="48"/>
    </location>
</feature>
<keyword evidence="10" id="KW-0964">Secreted</keyword>
<feature type="modified residue" description="N6-acetyllysine; by host PCAF" evidence="10">
    <location>
        <position position="28"/>
    </location>
</feature>
<keyword evidence="5 10" id="KW-0694">RNA-binding</keyword>
<dbReference type="GO" id="GO:0046872">
    <property type="term" value="F:metal ion binding"/>
    <property type="evidence" value="ECO:0007669"/>
    <property type="project" value="UniProtKB-UniRule"/>
</dbReference>
<keyword evidence="10" id="KW-0053">Apoptosis</keyword>
<feature type="region of interest" description="Disordered" evidence="12">
    <location>
        <begin position="1"/>
        <end position="20"/>
    </location>
</feature>
<feature type="modified residue" description="Asymmetric dimethylarginine; by host PRMT6" evidence="10">
    <location>
        <position position="53"/>
    </location>
</feature>
<evidence type="ECO:0000256" key="4">
    <source>
        <dbReference type="ARBA" id="ARBA00022581"/>
    </source>
</evidence>
<dbReference type="EMBL" id="JN024211">
    <property type="protein sequence ID" value="AFB37406.1"/>
    <property type="molecule type" value="Genomic_RNA"/>
</dbReference>
<feature type="short sequence motif" description="Cell attachment site" evidence="10">
    <location>
        <begin position="78"/>
        <end position="80"/>
    </location>
</feature>
<name>H6CW27_HV1</name>
<dbReference type="GO" id="GO:0039606">
    <property type="term" value="P:symbiont-mediated suppression of host translation initiation"/>
    <property type="evidence" value="ECO:0007669"/>
    <property type="project" value="UniProtKB-KW"/>
</dbReference>
<dbReference type="Gene3D" id="4.10.20.10">
    <property type="entry name" value="Tat domain"/>
    <property type="match status" value="1"/>
</dbReference>
<feature type="region of interest" description="Cysteine-rich" evidence="10">
    <location>
        <begin position="22"/>
        <end position="37"/>
    </location>
</feature>
<gene>
    <name evidence="10 13" type="primary">tat</name>
</gene>
<evidence type="ECO:0000256" key="1">
    <source>
        <dbReference type="ARBA" id="ARBA00009398"/>
    </source>
</evidence>
<evidence type="ECO:0000256" key="9">
    <source>
        <dbReference type="ARBA" id="ARBA00032765"/>
    </source>
</evidence>
<dbReference type="Proteomes" id="UP000145454">
    <property type="component" value="Genome"/>
</dbReference>
<dbReference type="GO" id="GO:0030430">
    <property type="term" value="C:host cell cytoplasm"/>
    <property type="evidence" value="ECO:0007669"/>
    <property type="project" value="UniProtKB-SubCell"/>
</dbReference>
<dbReference type="GO" id="GO:0052170">
    <property type="term" value="P:symbiont-mediated suppression of host innate immune response"/>
    <property type="evidence" value="ECO:0007669"/>
    <property type="project" value="UniProtKB-KW"/>
</dbReference>
<evidence type="ECO:0000256" key="10">
    <source>
        <dbReference type="HAMAP-Rule" id="MF_04079"/>
    </source>
</evidence>
<dbReference type="GO" id="GO:0030332">
    <property type="term" value="F:cyclin binding"/>
    <property type="evidence" value="ECO:0007669"/>
    <property type="project" value="UniProtKB-UniRule"/>
</dbReference>
<keyword evidence="10" id="KW-0899">Viral immunoevasion</keyword>
<keyword evidence="10" id="KW-0479">Metal-binding</keyword>
<comment type="subunit">
    <text evidence="10">Interacts with host CCNT1. Associates with the P-TEFb complex composed at least of Tat, P-TEFb (CDK9 and CCNT1), TAR RNA, RNA Pol II. Recruits the HATs CREBBP, TAF1/TFIID, EP300, PCAF and GCN5L2. Interacts with host KAT5/Tip60; this interaction targets the latter to degradation. Interacts with the host deacetylase SIRT1. Interacts with host capping enzyme RNGTT; this interaction stimulates RNGTT. Binds to host KDR, and to the host integrins ITGAV/ITGB3 and ITGA5/ITGB1. Interacts with host KPNB1/importin beta-1 without previous binding to KPNA1/importin alpha-1. Interacts with EIF2AK2. Interacts with host nucleosome assembly protein NAP1L1; this interaction may be required for the transport of Tat within the nucleus, since the two proteins interact at the nuclear rim. Interacts with host C1QBP/SF2P32; this interaction involves lysine-acetylated Tat. Interacts with the host chemokine receptors CCR2, CCR3 and CXCR4. Interacts with host DPP4/CD26; this interaction may trigger an anti-proliferative effect. Interacts with host LDLR. Interacts with the host extracellular matrix metalloproteinase MMP1. Interacts with host PRMT6; this interaction mediates Tat's methylation. Interacts with, and is ubiquitinated by MDM2/Hdm2. Interacts with host PSMC3 and HTATIP2. Interacts with STAB1; this interaction may overcome SATB1-mediated repression of IL2 and IL2RA (interleukin) in T cells by binding to the same domain than HDAC1. Interacts (when acetylated) with human CDK13, thereby increasing HIV-1 mRNA splicing and promoting the production of the doubly spliced HIV-1 protein Nef.Interacts with host TBP; this interaction modulates the activity of transcriptional pre-initiation complex. Interacts with host RELA.</text>
</comment>
<feature type="cross-link" description="Glycyl lysine isopeptide (Lys-Gly) (interchain with G-Cter in ubiquitin)" evidence="10">
    <location>
        <position position="71"/>
    </location>
</feature>
<dbReference type="InterPro" id="IPR001831">
    <property type="entry name" value="IV_Tat"/>
</dbReference>
<keyword evidence="10" id="KW-1122">Modulation of host chromatin by virus</keyword>
<feature type="binding site" evidence="10">
    <location>
        <position position="37"/>
    </location>
    <ligand>
        <name>Zn(2+)</name>
        <dbReference type="ChEBI" id="CHEBI:29105"/>
        <label>1</label>
    </ligand>
</feature>
<feature type="binding site" evidence="10">
    <location>
        <position position="22"/>
    </location>
    <ligand>
        <name>Zn(2+)</name>
        <dbReference type="ChEBI" id="CHEBI:29105"/>
        <label>1</label>
    </ligand>
</feature>
<comment type="domain">
    <text evidence="10">The Arg-rich RNA-binding region binds the TAR RNA. This region also mediates the nuclear localization through direct binding to KPNB1 and is involved in Tat's transfer across cell membranes (protein transduction). The same region is required for the interaction with EP300, PCAF, EIF2AK2 and KDR.</text>
</comment>
<feature type="binding site" evidence="10">
    <location>
        <position position="33"/>
    </location>
    <ligand>
        <name>Zn(2+)</name>
        <dbReference type="ChEBI" id="CHEBI:29105"/>
        <label>1</label>
    </ligand>
</feature>
<comment type="domain">
    <text evidence="10">The cell attachment site mediates the interaction with ITGAV/ITGB3 and ITGA5/ITGB1 integrins, leading to vascular cell migration and invasion. This interaction also provides endothelial cells with the adhesion signal they require to grow in response to mitogens.</text>
</comment>
<dbReference type="GO" id="GO:0050434">
    <property type="term" value="P:positive regulation of viral transcription"/>
    <property type="evidence" value="ECO:0007669"/>
    <property type="project" value="UniProtKB-UniRule"/>
</dbReference>
<dbReference type="GO" id="GO:0006351">
    <property type="term" value="P:DNA-templated transcription"/>
    <property type="evidence" value="ECO:0007669"/>
    <property type="project" value="UniProtKB-UniRule"/>
</dbReference>
<protein>
    <recommendedName>
        <fullName evidence="2 10">Protein Tat</fullName>
    </recommendedName>
    <alternativeName>
        <fullName evidence="9 10">Transactivating regulatory protein</fullName>
    </alternativeName>
</protein>
<keyword evidence="3 10" id="KW-1048">Host nucleus</keyword>
<dbReference type="GO" id="GO:0044196">
    <property type="term" value="C:host cell nucleolus"/>
    <property type="evidence" value="ECO:0007669"/>
    <property type="project" value="UniProtKB-SubCell"/>
</dbReference>
<dbReference type="GO" id="GO:0042805">
    <property type="term" value="F:actinin binding"/>
    <property type="evidence" value="ECO:0007669"/>
    <property type="project" value="UniProtKB-UniRule"/>
</dbReference>
<comment type="PTM">
    <text evidence="10">Asymmetrical arginine methylation by host PRMT6 seems to diminish the transactivation capacity of Tat and affects the interaction with host CCNT1.</text>
</comment>
<feature type="site" description="Essential for Tat translocation through the endosomal membrane" evidence="10">
    <location>
        <position position="11"/>
    </location>
</feature>
<dbReference type="GO" id="GO:0039525">
    <property type="term" value="P:symbiont-mediated perturbation of host chromatin organization"/>
    <property type="evidence" value="ECO:0007669"/>
    <property type="project" value="UniProtKB-UniRule"/>
</dbReference>
<comment type="function">
    <text evidence="10">Extracellular circulating Tat can be endocytosed by surrounding uninfected cells via the binding to several surface receptors such as CD26, CXCR4, heparan sulfate proteoglycans (HSPG) or LDLR. Neurons are rarely infected, but they internalize Tat via their LDLR. Through its interaction with nuclear HATs, Tat is potentially able to control the acetylation-dependent cellular gene expression. Modulates the expression of many cellular genes involved in cell survival, proliferation or in coding for cytokines or cytokine receptors. Tat plays a role in T-cell and neurons apoptosis. Tat induced neurotoxicity and apoptosis probably contribute to neuroAIDS. Circulating Tat also acts as a chemokine-like and/or growth factor-like molecule that binds to specific receptors on the surface of the cells, affecting many cellular pathways. In the vascular system, Tat binds to ITGAV/ITGB3 and ITGA5/ITGB1 integrins dimers at the surface of endothelial cells and competes with bFGF for heparin-binding sites, leading to an excess of soluble bFGF.</text>
</comment>
<comment type="PTM">
    <text evidence="10">Phosphorylated by EIF2AK2 on serine and threonine residues adjacent to the basic region important for TAR RNA binding and function. Phosphorylation of Tat by EIF2AK2 is dependent on the prior activation of EIF2AK2 by dsRNA.</text>
</comment>
<keyword evidence="10" id="KW-1114">Inhibition of host interferon signaling pathway by virus</keyword>
<evidence type="ECO:0000256" key="2">
    <source>
        <dbReference type="ARBA" id="ARBA00022376"/>
    </source>
</evidence>
<comment type="similarity">
    <text evidence="1 10 11">Belongs to the lentiviruses Tat family.</text>
</comment>
<accession>H6CW27</accession>
<evidence type="ECO:0000256" key="8">
    <source>
        <dbReference type="ARBA" id="ARBA00023163"/>
    </source>
</evidence>
<organismHost>
    <name type="scientific">Homo sapiens</name>
    <name type="common">Human</name>
    <dbReference type="NCBI Taxonomy" id="9606"/>
</organismHost>
<keyword evidence="10" id="KW-0597">Phosphoprotein</keyword>
<feature type="region of interest" description="Transactivation" evidence="10">
    <location>
        <begin position="1"/>
        <end position="48"/>
    </location>
</feature>
<keyword evidence="10" id="KW-1035">Host cytoplasm</keyword>
<keyword evidence="10" id="KW-0862">Zinc</keyword>
<feature type="binding site" evidence="10">
    <location>
        <position position="34"/>
    </location>
    <ligand>
        <name>Zn(2+)</name>
        <dbReference type="ChEBI" id="CHEBI:29105"/>
        <label>1</label>
    </ligand>
</feature>
<evidence type="ECO:0000256" key="7">
    <source>
        <dbReference type="ARBA" id="ARBA00023159"/>
    </source>
</evidence>
<dbReference type="GO" id="GO:0039502">
    <property type="term" value="P:symbiont-mediated suppression of host type I interferon-mediated signaling pathway"/>
    <property type="evidence" value="ECO:0007669"/>
    <property type="project" value="UniProtKB-UniRule"/>
</dbReference>
<feature type="region of interest" description="Interaction with human CREBBP" evidence="10">
    <location>
        <begin position="1"/>
        <end position="24"/>
    </location>
</feature>
<keyword evidence="10" id="KW-0488">Methylation</keyword>
<comment type="subcellular location">
    <subcellularLocation>
        <location evidence="10">Host nucleus</location>
        <location evidence="10">Host nucleolus</location>
    </subcellularLocation>
    <subcellularLocation>
        <location evidence="10">Host cytoplasm</location>
    </subcellularLocation>
    <subcellularLocation>
        <location evidence="10">Secreted</location>
    </subcellularLocation>
    <text evidence="10">Probably localizes to both nuclear and nucleolar compartments. Nuclear localization is mediated through the interaction of the nuclear localization signal with importin KPNB1. Secretion occurs through a Golgi-independent pathway. Tat is released from infected cells to the extracellular space where it remains associated to the cell membrane, or is secreted into the cerebrospinal fluid and sera. Extracellular Tat can be endocytosed by surrounding uninfected cells via binding to several receptors depending on the cell type.</text>
</comment>
<evidence type="ECO:0000256" key="6">
    <source>
        <dbReference type="ARBA" id="ARBA00023015"/>
    </source>
</evidence>
<keyword evidence="8 10" id="KW-0804">Transcription</keyword>
<proteinExistence type="inferred from homology"/>
<keyword evidence="4 10" id="KW-0945">Host-virus interaction</keyword>
<keyword evidence="10" id="KW-0007">Acetylation</keyword>
<dbReference type="GO" id="GO:0001070">
    <property type="term" value="F:RNA-binding transcription regulator activity"/>
    <property type="evidence" value="ECO:0007669"/>
    <property type="project" value="UniProtKB-UniRule"/>
</dbReference>
<dbReference type="Pfam" id="PF00539">
    <property type="entry name" value="Tat"/>
    <property type="match status" value="1"/>
</dbReference>
<keyword evidence="10" id="KW-1090">Inhibition of host innate immune response by virus</keyword>
<comment type="domain">
    <text evidence="10">The Cys-rich region may bind 2 zinc ions. This region is involved in binding to KAT5.</text>
</comment>
<feature type="region of interest" description="Interaction with the host capping enzyme RNGTT" evidence="10">
    <location>
        <begin position="49"/>
        <end position="86"/>
    </location>
</feature>
<feature type="compositionally biased region" description="Basic and acidic residues" evidence="12">
    <location>
        <begin position="83"/>
        <end position="96"/>
    </location>
</feature>
<comment type="function">
    <text evidence="10">Transcriptional activator that increases RNA Pol II processivity, thereby increasing the level of full-length viral transcripts. Recognizes a hairpin structure at the 5'-LTR of the nascent viral mRNAs referred to as the transactivation responsive RNA element (TAR) and recruits the cyclin T1-CDK9 complex (P-TEFb complex) that will in turn hyperphosphorylate the RNA polymerase II to allow efficient elongation. The CDK9 component of P-TEFb and other Tat-activated kinases hyperphosphorylate the C-terminus of RNA Pol II that becomes stabilized and much more processive. Other factors such as HTATSF1/Tat-SF1, SUPT5H/SPT5, and HTATIP2 are also important for Tat's function. Besides its effect on RNA Pol II processivity, Tat induces chromatin remodeling of proviral genes by recruiting the histone acetyltransferases (HATs) CREBBP, EP300 and PCAF to the chromatin. This also contributes to the increase in proviral transcription rate, especially when the provirus integrates in transcriptionally silent region of the host genome. To ensure maximal activation of the LTR, Tat mediates nuclear translocation of NF-kappa-B by interacting with host RELA. Through its interaction with host TBP, Tat may also modulate transcription initiation. Tat can reactivate a latently infected cell by penetrating in it and transactivating its LTR promoter. In the cytoplasm, Tat is thought to act as a translational activator of HIV-1 mRNAs.</text>
</comment>
<feature type="modified residue" description="N6-acetyllysine; by host EP300 and GCN5L2" evidence="10">
    <location>
        <position position="50"/>
    </location>
</feature>
<dbReference type="PRINTS" id="PR00055">
    <property type="entry name" value="HIVTATDOMAIN"/>
</dbReference>
<dbReference type="GO" id="GO:0019904">
    <property type="term" value="F:protein domain specific binding"/>
    <property type="evidence" value="ECO:0007669"/>
    <property type="project" value="UniProtKB-UniRule"/>
</dbReference>
<dbReference type="InterPro" id="IPR036963">
    <property type="entry name" value="Tat_dom_sf"/>
</dbReference>
<feature type="compositionally biased region" description="Polar residues" evidence="12">
    <location>
        <begin position="65"/>
        <end position="75"/>
    </location>
</feature>
<feature type="modified residue" description="N6-acetyllysine; by host EP300 and GCN5L2" evidence="10">
    <location>
        <position position="51"/>
    </location>
</feature>
<feature type="binding site" evidence="10">
    <location>
        <position position="30"/>
    </location>
    <ligand>
        <name>Zn(2+)</name>
        <dbReference type="ChEBI" id="CHEBI:29105"/>
        <label>2</label>
    </ligand>
</feature>
<comment type="PTM">
    <text evidence="10">Polyubiquitination by host MDM2 does not target Tat to degradation, but activates its transactivation function and fosters interaction with CCNT1 and TAR RNA.</text>
</comment>
<evidence type="ECO:0000256" key="3">
    <source>
        <dbReference type="ARBA" id="ARBA00022562"/>
    </source>
</evidence>
<organism evidence="13 14">
    <name type="scientific">Human immunodeficiency virus type 1</name>
    <name type="common">HIV-1</name>
    <dbReference type="NCBI Taxonomy" id="11676"/>
    <lineage>
        <taxon>Viruses</taxon>
        <taxon>Riboviria</taxon>
        <taxon>Pararnavirae</taxon>
        <taxon>Artverviricota</taxon>
        <taxon>Revtraviricetes</taxon>
        <taxon>Ortervirales</taxon>
        <taxon>Retroviridae</taxon>
        <taxon>Orthoretrovirinae</taxon>
        <taxon>Lentivirus</taxon>
        <taxon>Lentivirus humimdef1</taxon>
    </lineage>
</organism>
<feature type="compositionally biased region" description="Basic and acidic residues" evidence="12">
    <location>
        <begin position="1"/>
        <end position="12"/>
    </location>
</feature>
<keyword evidence="10" id="KW-1017">Isopeptide bond</keyword>
<reference evidence="13 14" key="1">
    <citation type="journal article" date="2011" name="J. Virol.">
        <title>Demographic processes affect HIV-1 evolution in primary infection before the onset of selective processes.</title>
        <authorList>
            <person name="Herbeck J.T."/>
            <person name="Rolland M."/>
            <person name="Liu Y."/>
            <person name="McLaughlin S."/>
            <person name="McNevin J."/>
            <person name="Zhao H."/>
            <person name="Wong K."/>
            <person name="Stoddard J.N."/>
            <person name="Raugi D."/>
            <person name="Sorensen S."/>
            <person name="Genowati I."/>
            <person name="Birditt B."/>
            <person name="McKay A."/>
            <person name="Diem K."/>
            <person name="Maust B.S."/>
            <person name="Deng W."/>
            <person name="Collier A.C."/>
            <person name="Stekler J.D."/>
            <person name="McElrath M.J."/>
            <person name="Mullins J.I."/>
        </authorList>
    </citation>
    <scope>NUCLEOTIDE SEQUENCE [LARGE SCALE GENOMIC DNA]</scope>
    <source>
        <strain evidence="13">USPI71101EI7y04051pcWG2B10</strain>
    </source>
</reference>
<evidence type="ECO:0000313" key="14">
    <source>
        <dbReference type="Proteomes" id="UP000145454"/>
    </source>
</evidence>
<feature type="short sequence motif" description="Nuclear localization signal, RNA-binding (TAR), and protein transduction" evidence="10">
    <location>
        <begin position="49"/>
        <end position="57"/>
    </location>
</feature>
<feature type="modified residue" description="Asymmetric dimethylarginine; by host PRMT6" evidence="10">
    <location>
        <position position="52"/>
    </location>
</feature>
<feature type="region of interest" description="Disordered" evidence="12">
    <location>
        <begin position="48"/>
        <end position="96"/>
    </location>
</feature>
<feature type="binding site" evidence="10">
    <location>
        <position position="27"/>
    </location>
    <ligand>
        <name>Zn(2+)</name>
        <dbReference type="ChEBI" id="CHEBI:29105"/>
        <label>2</label>
    </ligand>
</feature>
<feature type="compositionally biased region" description="Basic residues" evidence="12">
    <location>
        <begin position="48"/>
        <end position="57"/>
    </location>
</feature>
<keyword evidence="6 10" id="KW-0805">Transcription regulation</keyword>
<evidence type="ECO:0000256" key="12">
    <source>
        <dbReference type="SAM" id="MobiDB-lite"/>
    </source>
</evidence>
<evidence type="ECO:0000313" key="13">
    <source>
        <dbReference type="EMBL" id="AFB37406.1"/>
    </source>
</evidence>
<sequence length="209" mass="24167">MEPVDPRLEPWKHPGSQPKTACTPCYCKKCCFHCQVCFMKKALGVSYGRKKRRQRRRSPPDSKTHQASLSKQPASQPRGDPTGPKESKKEVERGRDTSGRLVNGLLALVWDDLRSLCLFSYHRLTDFLLIVTRIVELLGRRGWEILKYWWNLLQYWSQELKNSAVSLLNVTAIAVAEGTDRVIEVVQRVFRAFLHIPRRIRQGLERALL</sequence>
<keyword evidence="10" id="KW-1126">Modulation of host PP1 activity by virus</keyword>
<dbReference type="GO" id="GO:0005576">
    <property type="term" value="C:extracellular region"/>
    <property type="evidence" value="ECO:0007669"/>
    <property type="project" value="UniProtKB-SubCell"/>
</dbReference>
<dbReference type="GO" id="GO:1990970">
    <property type="term" value="F:trans-activation response element binding"/>
    <property type="evidence" value="ECO:0007669"/>
    <property type="project" value="UniProtKB-UniRule"/>
</dbReference>
<feature type="binding site" evidence="10">
    <location>
        <position position="25"/>
    </location>
    <ligand>
        <name>Zn(2+)</name>
        <dbReference type="ChEBI" id="CHEBI:29105"/>
        <label>2</label>
    </ligand>
</feature>
<comment type="miscellaneous">
    <text evidence="10">HIV-1 lineages are divided in three main groups, M (for Major), O (for Outlier), and N (for New, or Non-M, Non-O). The vast majority of strains found worldwide belong to the group M. Group O seems to be endemic to and largely confined to Cameroon and neighboring countries in West Central Africa, where these viruses represent a small minority of HIV-1 strains. The group N is represented by a limited number of isolates from Cameroonian persons. The group M is further subdivided in 9 clades or subtypes (A to D, F to H, J and K).</text>
</comment>
<evidence type="ECO:0000256" key="11">
    <source>
        <dbReference type="RuleBase" id="RU003311"/>
    </source>
</evidence>
<comment type="PTM">
    <text evidence="10">Acetylation by EP300, CREBBP, GCN5L2/GCN5 and PCAF regulates the transactivation activity of Tat. EP300-mediated acetylation of Lys-50 promotes dissociation of Tat from the TAR RNA through the competitive binding to PCAF's bromodomain. In addition, the non-acetylated Tat's N-terminus can also interact with PCAF. PCAF-mediated acetylation of Lys-28 enhances Tat's binding to CCNT1. Lys-50 is deacetylated by SIRT1.</text>
</comment>
<dbReference type="GO" id="GO:0032968">
    <property type="term" value="P:positive regulation of transcription elongation by RNA polymerase II"/>
    <property type="evidence" value="ECO:0007669"/>
    <property type="project" value="UniProtKB-UniRule"/>
</dbReference>